<dbReference type="AlphaFoldDB" id="A0A134B6A6"/>
<dbReference type="InterPro" id="IPR020568">
    <property type="entry name" value="Ribosomal_Su5_D2-typ_SF"/>
</dbReference>
<dbReference type="NCBIfam" id="TIGR00154">
    <property type="entry name" value="ispE"/>
    <property type="match status" value="1"/>
</dbReference>
<dbReference type="UniPathway" id="UPA00056">
    <property type="reaction ID" value="UER00094"/>
</dbReference>
<organism evidence="12 13">
    <name type="scientific">Porphyromonas somerae</name>
    <dbReference type="NCBI Taxonomy" id="322095"/>
    <lineage>
        <taxon>Bacteria</taxon>
        <taxon>Pseudomonadati</taxon>
        <taxon>Bacteroidota</taxon>
        <taxon>Bacteroidia</taxon>
        <taxon>Bacteroidales</taxon>
        <taxon>Porphyromonadaceae</taxon>
        <taxon>Porphyromonas</taxon>
    </lineage>
</organism>
<evidence type="ECO:0000256" key="8">
    <source>
        <dbReference type="ARBA" id="ARBA00032554"/>
    </source>
</evidence>
<evidence type="ECO:0000313" key="13">
    <source>
        <dbReference type="Proteomes" id="UP000070224"/>
    </source>
</evidence>
<dbReference type="EMBL" id="LSDK01000092">
    <property type="protein sequence ID" value="KXB75468.1"/>
    <property type="molecule type" value="Genomic_DNA"/>
</dbReference>
<proteinExistence type="inferred from homology"/>
<dbReference type="Proteomes" id="UP000070224">
    <property type="component" value="Unassembled WGS sequence"/>
</dbReference>
<evidence type="ECO:0000256" key="6">
    <source>
        <dbReference type="ARBA" id="ARBA00022777"/>
    </source>
</evidence>
<dbReference type="Pfam" id="PF00288">
    <property type="entry name" value="GHMP_kinases_N"/>
    <property type="match status" value="1"/>
</dbReference>
<evidence type="ECO:0000256" key="1">
    <source>
        <dbReference type="ARBA" id="ARBA00009684"/>
    </source>
</evidence>
<dbReference type="PIRSF" id="PIRSF010376">
    <property type="entry name" value="IspE"/>
    <property type="match status" value="1"/>
</dbReference>
<feature type="domain" description="GHMP kinase N-terminal" evidence="10">
    <location>
        <begin position="65"/>
        <end position="139"/>
    </location>
</feature>
<accession>A0A134B6A6</accession>
<protein>
    <recommendedName>
        <fullName evidence="3 9">4-diphosphocytidyl-2-C-methyl-D-erythritol kinase</fullName>
        <shortName evidence="9">CMK</shortName>
        <ecNumber evidence="2 9">2.7.1.148</ecNumber>
    </recommendedName>
    <alternativeName>
        <fullName evidence="8 9">4-(cytidine-5'-diphospho)-2-C-methyl-D-erythritol kinase</fullName>
    </alternativeName>
</protein>
<dbReference type="InterPro" id="IPR014721">
    <property type="entry name" value="Ribsml_uS5_D2-typ_fold_subgr"/>
</dbReference>
<evidence type="ECO:0000259" key="11">
    <source>
        <dbReference type="Pfam" id="PF08544"/>
    </source>
</evidence>
<dbReference type="GO" id="GO:0005524">
    <property type="term" value="F:ATP binding"/>
    <property type="evidence" value="ECO:0007669"/>
    <property type="project" value="UniProtKB-UniRule"/>
</dbReference>
<evidence type="ECO:0000259" key="10">
    <source>
        <dbReference type="Pfam" id="PF00288"/>
    </source>
</evidence>
<keyword evidence="5 9" id="KW-0547">Nucleotide-binding</keyword>
<evidence type="ECO:0000256" key="2">
    <source>
        <dbReference type="ARBA" id="ARBA00012052"/>
    </source>
</evidence>
<dbReference type="InterPro" id="IPR036554">
    <property type="entry name" value="GHMP_kinase_C_sf"/>
</dbReference>
<name>A0A134B6A6_9PORP</name>
<dbReference type="PANTHER" id="PTHR43527:SF2">
    <property type="entry name" value="4-DIPHOSPHOCYTIDYL-2-C-METHYL-D-ERYTHRITOL KINASE, CHLOROPLASTIC"/>
    <property type="match status" value="1"/>
</dbReference>
<dbReference type="STRING" id="322095.HMPREF3185_01392"/>
<reference evidence="13" key="1">
    <citation type="submission" date="2016-01" db="EMBL/GenBank/DDBJ databases">
        <authorList>
            <person name="Mitreva M."/>
            <person name="Pepin K.H."/>
            <person name="Mihindukulasuriya K.A."/>
            <person name="Fulton R."/>
            <person name="Fronick C."/>
            <person name="O'Laughlin M."/>
            <person name="Miner T."/>
            <person name="Herter B."/>
            <person name="Rosa B.A."/>
            <person name="Cordes M."/>
            <person name="Tomlinson C."/>
            <person name="Wollam A."/>
            <person name="Palsikar V.B."/>
            <person name="Mardis E.R."/>
            <person name="Wilson R.K."/>
        </authorList>
    </citation>
    <scope>NUCLEOTIDE SEQUENCE [LARGE SCALE GENOMIC DNA]</scope>
    <source>
        <strain evidence="13">KA00683</strain>
    </source>
</reference>
<evidence type="ECO:0000256" key="5">
    <source>
        <dbReference type="ARBA" id="ARBA00022741"/>
    </source>
</evidence>
<keyword evidence="13" id="KW-1185">Reference proteome</keyword>
<evidence type="ECO:0000256" key="4">
    <source>
        <dbReference type="ARBA" id="ARBA00022679"/>
    </source>
</evidence>
<dbReference type="PANTHER" id="PTHR43527">
    <property type="entry name" value="4-DIPHOSPHOCYTIDYL-2-C-METHYL-D-ERYTHRITOL KINASE, CHLOROPLASTIC"/>
    <property type="match status" value="1"/>
</dbReference>
<dbReference type="GO" id="GO:0050515">
    <property type="term" value="F:4-(cytidine 5'-diphospho)-2-C-methyl-D-erythritol kinase activity"/>
    <property type="evidence" value="ECO:0007669"/>
    <property type="project" value="UniProtKB-UniRule"/>
</dbReference>
<evidence type="ECO:0000313" key="12">
    <source>
        <dbReference type="EMBL" id="KXB75468.1"/>
    </source>
</evidence>
<feature type="active site" evidence="9">
    <location>
        <position position="134"/>
    </location>
</feature>
<keyword evidence="6 9" id="KW-0418">Kinase</keyword>
<dbReference type="PATRIC" id="fig|322095.3.peg.1376"/>
<dbReference type="HAMAP" id="MF_00061">
    <property type="entry name" value="IspE"/>
    <property type="match status" value="1"/>
</dbReference>
<feature type="binding site" evidence="9">
    <location>
        <begin position="92"/>
        <end position="102"/>
    </location>
    <ligand>
        <name>ATP</name>
        <dbReference type="ChEBI" id="CHEBI:30616"/>
    </ligand>
</feature>
<dbReference type="GO" id="GO:0016114">
    <property type="term" value="P:terpenoid biosynthetic process"/>
    <property type="evidence" value="ECO:0007669"/>
    <property type="project" value="UniProtKB-UniRule"/>
</dbReference>
<evidence type="ECO:0000256" key="9">
    <source>
        <dbReference type="HAMAP-Rule" id="MF_00061"/>
    </source>
</evidence>
<comment type="pathway">
    <text evidence="9">Isoprenoid biosynthesis; isopentenyl diphosphate biosynthesis via DXP pathway; isopentenyl diphosphate from 1-deoxy-D-xylulose 5-phosphate: step 3/6.</text>
</comment>
<feature type="active site" evidence="9">
    <location>
        <position position="8"/>
    </location>
</feature>
<dbReference type="EC" id="2.7.1.148" evidence="2 9"/>
<evidence type="ECO:0000256" key="3">
    <source>
        <dbReference type="ARBA" id="ARBA00017473"/>
    </source>
</evidence>
<feature type="domain" description="GHMP kinase C-terminal" evidence="11">
    <location>
        <begin position="194"/>
        <end position="261"/>
    </location>
</feature>
<keyword evidence="4 9" id="KW-0808">Transferase</keyword>
<comment type="similarity">
    <text evidence="1 9">Belongs to the GHMP kinase family. IspE subfamily.</text>
</comment>
<dbReference type="GO" id="GO:0019288">
    <property type="term" value="P:isopentenyl diphosphate biosynthetic process, methylerythritol 4-phosphate pathway"/>
    <property type="evidence" value="ECO:0007669"/>
    <property type="project" value="UniProtKB-UniRule"/>
</dbReference>
<dbReference type="Pfam" id="PF08544">
    <property type="entry name" value="GHMP_kinases_C"/>
    <property type="match status" value="1"/>
</dbReference>
<keyword evidence="7 9" id="KW-0067">ATP-binding</keyword>
<gene>
    <name evidence="9" type="primary">ispE</name>
    <name evidence="12" type="ORF">HMPREF3185_01392</name>
</gene>
<keyword evidence="9" id="KW-0414">Isoprene biosynthesis</keyword>
<sequence>MIVYPNAKLNLGLFVTGRRSDGYHLLETAFLPIPLCDTLELELTDAAEDELIVTGGVETGALQDNLVLCAVRALRQLCSFPSVRLRLTKQIPSGAGMGGGSADASFTLTAINELCSLSLSTEELEAVALTLGADCPIFVRNQPAVGRGIGEVLTPLALDLKGYHLTIVKPPIHISTAEAFRGLLPLKPVATPIEELVARPVVEWRDCLFNDFEPSLFPHHPVLSEIKDELYALGADFALMTGSGAALYALSRQPLQLDSLRRADYFLYEGKL</sequence>
<evidence type="ECO:0000256" key="7">
    <source>
        <dbReference type="ARBA" id="ARBA00022840"/>
    </source>
</evidence>
<dbReference type="OrthoDB" id="9809438at2"/>
<dbReference type="Gene3D" id="3.30.230.10">
    <property type="match status" value="1"/>
</dbReference>
<comment type="caution">
    <text evidence="12">The sequence shown here is derived from an EMBL/GenBank/DDBJ whole genome shotgun (WGS) entry which is preliminary data.</text>
</comment>
<comment type="function">
    <text evidence="9">Catalyzes the phosphorylation of the position 2 hydroxy group of 4-diphosphocytidyl-2C-methyl-D-erythritol.</text>
</comment>
<dbReference type="InterPro" id="IPR013750">
    <property type="entry name" value="GHMP_kinase_C_dom"/>
</dbReference>
<dbReference type="SUPFAM" id="SSF55060">
    <property type="entry name" value="GHMP Kinase, C-terminal domain"/>
    <property type="match status" value="1"/>
</dbReference>
<comment type="catalytic activity">
    <reaction evidence="9">
        <text>4-CDP-2-C-methyl-D-erythritol + ATP = 4-CDP-2-C-methyl-D-erythritol 2-phosphate + ADP + H(+)</text>
        <dbReference type="Rhea" id="RHEA:18437"/>
        <dbReference type="ChEBI" id="CHEBI:15378"/>
        <dbReference type="ChEBI" id="CHEBI:30616"/>
        <dbReference type="ChEBI" id="CHEBI:57823"/>
        <dbReference type="ChEBI" id="CHEBI:57919"/>
        <dbReference type="ChEBI" id="CHEBI:456216"/>
        <dbReference type="EC" id="2.7.1.148"/>
    </reaction>
</comment>
<dbReference type="InterPro" id="IPR004424">
    <property type="entry name" value="IspE"/>
</dbReference>
<dbReference type="InterPro" id="IPR006204">
    <property type="entry name" value="GHMP_kinase_N_dom"/>
</dbReference>
<dbReference type="SUPFAM" id="SSF54211">
    <property type="entry name" value="Ribosomal protein S5 domain 2-like"/>
    <property type="match status" value="1"/>
</dbReference>
<dbReference type="Gene3D" id="3.30.70.890">
    <property type="entry name" value="GHMP kinase, C-terminal domain"/>
    <property type="match status" value="1"/>
</dbReference>